<dbReference type="UniPathway" id="UPA00074">
    <property type="reaction ID" value="UER00131"/>
</dbReference>
<dbReference type="AlphaFoldDB" id="A0A2A4Z101"/>
<evidence type="ECO:0000313" key="10">
    <source>
        <dbReference type="EMBL" id="PCJ00804.1"/>
    </source>
</evidence>
<evidence type="ECO:0000256" key="3">
    <source>
        <dbReference type="ARBA" id="ARBA00022598"/>
    </source>
</evidence>
<reference evidence="10" key="2">
    <citation type="journal article" date="2018" name="ISME J.">
        <title>A dynamic microbial community with high functional redundancy inhabits the cold, oxic subseafloor aquifer.</title>
        <authorList>
            <person name="Tully B.J."/>
            <person name="Wheat C.G."/>
            <person name="Glazer B.T."/>
            <person name="Huber J.A."/>
        </authorList>
    </citation>
    <scope>NUCLEOTIDE SEQUENCE</scope>
    <source>
        <strain evidence="10">NORP83</strain>
    </source>
</reference>
<dbReference type="Gene3D" id="3.30.470.20">
    <property type="entry name" value="ATP-grasp fold, B domain"/>
    <property type="match status" value="1"/>
</dbReference>
<comment type="pathway">
    <text evidence="1 8">Purine metabolism; IMP biosynthesis via de novo pathway; 5-amino-1-(5-phospho-D-ribosyl)imidazole-4-carboxamide from 5-amino-1-(5-phospho-D-ribosyl)imidazole-4-carboxylate: step 1/2.</text>
</comment>
<evidence type="ECO:0000256" key="4">
    <source>
        <dbReference type="ARBA" id="ARBA00022741"/>
    </source>
</evidence>
<dbReference type="PROSITE" id="PS01058">
    <property type="entry name" value="SAICAR_SYNTHETASE_2"/>
    <property type="match status" value="1"/>
</dbReference>
<dbReference type="FunFam" id="3.30.470.20:FF:000006">
    <property type="entry name" value="Phosphoribosylaminoimidazole-succinocarboxamide synthase"/>
    <property type="match status" value="1"/>
</dbReference>
<evidence type="ECO:0000256" key="2">
    <source>
        <dbReference type="ARBA" id="ARBA00010190"/>
    </source>
</evidence>
<dbReference type="SUPFAM" id="SSF56104">
    <property type="entry name" value="SAICAR synthase-like"/>
    <property type="match status" value="1"/>
</dbReference>
<reference key="1">
    <citation type="submission" date="2017-08" db="EMBL/GenBank/DDBJ databases">
        <title>A dynamic microbial community with high functional redundancy inhabits the cold, oxic subseafloor aquifer.</title>
        <authorList>
            <person name="Tully B.J."/>
            <person name="Wheat C.G."/>
            <person name="Glazer B.T."/>
            <person name="Huber J.A."/>
        </authorList>
    </citation>
    <scope>NUCLEOTIDE SEQUENCE [LARGE SCALE GENOMIC DNA]</scope>
</reference>
<evidence type="ECO:0000256" key="6">
    <source>
        <dbReference type="ARBA" id="ARBA00022840"/>
    </source>
</evidence>
<dbReference type="GO" id="GO:0005524">
    <property type="term" value="F:ATP binding"/>
    <property type="evidence" value="ECO:0007669"/>
    <property type="project" value="UniProtKB-KW"/>
</dbReference>
<comment type="caution">
    <text evidence="10">The sequence shown here is derived from an EMBL/GenBank/DDBJ whole genome shotgun (WGS) entry which is preliminary data.</text>
</comment>
<dbReference type="PANTHER" id="PTHR43599">
    <property type="entry name" value="MULTIFUNCTIONAL PROTEIN ADE2"/>
    <property type="match status" value="1"/>
</dbReference>
<dbReference type="Pfam" id="PF01259">
    <property type="entry name" value="SAICAR_synt"/>
    <property type="match status" value="1"/>
</dbReference>
<feature type="domain" description="SAICAR synthetase/ADE2 N-terminal" evidence="9">
    <location>
        <begin position="6"/>
        <end position="235"/>
    </location>
</feature>
<dbReference type="PANTHER" id="PTHR43599:SF3">
    <property type="entry name" value="SI:DKEY-6E2.2"/>
    <property type="match status" value="1"/>
</dbReference>
<dbReference type="HAMAP" id="MF_00137">
    <property type="entry name" value="SAICAR_synth"/>
    <property type="match status" value="1"/>
</dbReference>
<dbReference type="InterPro" id="IPR050089">
    <property type="entry name" value="SAICAR_synthetase"/>
</dbReference>
<comment type="similarity">
    <text evidence="2 8">Belongs to the SAICAR synthetase family.</text>
</comment>
<dbReference type="InterPro" id="IPR033934">
    <property type="entry name" value="SAICAR_synt_PurC"/>
</dbReference>
<evidence type="ECO:0000256" key="7">
    <source>
        <dbReference type="ARBA" id="ARBA00048475"/>
    </source>
</evidence>
<organism evidence="10">
    <name type="scientific">OCS116 cluster bacterium</name>
    <dbReference type="NCBI Taxonomy" id="2030921"/>
    <lineage>
        <taxon>Bacteria</taxon>
        <taxon>Pseudomonadati</taxon>
        <taxon>Pseudomonadota</taxon>
        <taxon>Alphaproteobacteria</taxon>
        <taxon>OCS116 cluster</taxon>
    </lineage>
</organism>
<gene>
    <name evidence="8" type="primary">purC</name>
    <name evidence="10" type="ORF">COB13_08955</name>
</gene>
<evidence type="ECO:0000256" key="5">
    <source>
        <dbReference type="ARBA" id="ARBA00022755"/>
    </source>
</evidence>
<keyword evidence="4 8" id="KW-0547">Nucleotide-binding</keyword>
<keyword evidence="6 8" id="KW-0067">ATP-binding</keyword>
<accession>A0A2A4Z101</accession>
<sequence length="262" mass="29768">MKNRRKIHEGKAKILYEGPTAGTIIQHFKDDATAFDGKKHEVLDGKGVLNNRITEYIFLAMEDIGIQTHFIKRLNMREQLIKKVEIIPLEVVVRNVIAGSLAKKLGMEEGKKLSRSIIEYYYKDDALSDPMVTDEHITAFDWATSGELEDMVATALRVNDFLTGLFHAVGIQLVDFKLEFGRHYEDGNMRILLADEFSPDNCRLWDLKTGEKLDKDRFRRGLGGLVDAYQEVARRLGILNENGDVIDTDDEAPKSDKPTLVK</sequence>
<dbReference type="InterPro" id="IPR001636">
    <property type="entry name" value="SAICAR_synth"/>
</dbReference>
<dbReference type="InterPro" id="IPR018236">
    <property type="entry name" value="SAICAR_synthetase_CS"/>
</dbReference>
<keyword evidence="3 8" id="KW-0436">Ligase</keyword>
<dbReference type="EC" id="6.3.2.6" evidence="8"/>
<comment type="catalytic activity">
    <reaction evidence="7 8">
        <text>5-amino-1-(5-phospho-D-ribosyl)imidazole-4-carboxylate + L-aspartate + ATP = (2S)-2-[5-amino-1-(5-phospho-beta-D-ribosyl)imidazole-4-carboxamido]succinate + ADP + phosphate + 2 H(+)</text>
        <dbReference type="Rhea" id="RHEA:22628"/>
        <dbReference type="ChEBI" id="CHEBI:15378"/>
        <dbReference type="ChEBI" id="CHEBI:29991"/>
        <dbReference type="ChEBI" id="CHEBI:30616"/>
        <dbReference type="ChEBI" id="CHEBI:43474"/>
        <dbReference type="ChEBI" id="CHEBI:58443"/>
        <dbReference type="ChEBI" id="CHEBI:77657"/>
        <dbReference type="ChEBI" id="CHEBI:456216"/>
        <dbReference type="EC" id="6.3.2.6"/>
    </reaction>
</comment>
<protein>
    <recommendedName>
        <fullName evidence="8">Phosphoribosylaminoimidazole-succinocarboxamide synthase</fullName>
        <ecNumber evidence="8">6.3.2.6</ecNumber>
    </recommendedName>
    <alternativeName>
        <fullName evidence="8">SAICAR synthetase</fullName>
    </alternativeName>
</protein>
<dbReference type="InterPro" id="IPR028923">
    <property type="entry name" value="SAICAR_synt/ADE2_N"/>
</dbReference>
<dbReference type="CDD" id="cd01415">
    <property type="entry name" value="SAICAR_synt_PurC"/>
    <property type="match status" value="1"/>
</dbReference>
<dbReference type="GO" id="GO:0005829">
    <property type="term" value="C:cytosol"/>
    <property type="evidence" value="ECO:0007669"/>
    <property type="project" value="TreeGrafter"/>
</dbReference>
<proteinExistence type="inferred from homology"/>
<dbReference type="NCBIfam" id="TIGR00081">
    <property type="entry name" value="purC"/>
    <property type="match status" value="1"/>
</dbReference>
<evidence type="ECO:0000256" key="1">
    <source>
        <dbReference type="ARBA" id="ARBA00004672"/>
    </source>
</evidence>
<dbReference type="GO" id="GO:0006189">
    <property type="term" value="P:'de novo' IMP biosynthetic process"/>
    <property type="evidence" value="ECO:0007669"/>
    <property type="project" value="UniProtKB-UniRule"/>
</dbReference>
<dbReference type="EMBL" id="NVUS01000010">
    <property type="protein sequence ID" value="PCJ00804.1"/>
    <property type="molecule type" value="Genomic_DNA"/>
</dbReference>
<name>A0A2A4Z101_9PROT</name>
<dbReference type="Gene3D" id="3.30.200.20">
    <property type="entry name" value="Phosphorylase Kinase, domain 1"/>
    <property type="match status" value="1"/>
</dbReference>
<dbReference type="GO" id="GO:0009236">
    <property type="term" value="P:cobalamin biosynthetic process"/>
    <property type="evidence" value="ECO:0007669"/>
    <property type="project" value="InterPro"/>
</dbReference>
<dbReference type="GO" id="GO:0004639">
    <property type="term" value="F:phosphoribosylaminoimidazolesuccinocarboxamide synthase activity"/>
    <property type="evidence" value="ECO:0007669"/>
    <property type="project" value="UniProtKB-UniRule"/>
</dbReference>
<dbReference type="PROSITE" id="PS01057">
    <property type="entry name" value="SAICAR_SYNTHETASE_1"/>
    <property type="match status" value="1"/>
</dbReference>
<evidence type="ECO:0000256" key="8">
    <source>
        <dbReference type="HAMAP-Rule" id="MF_00137"/>
    </source>
</evidence>
<keyword evidence="5 8" id="KW-0658">Purine biosynthesis</keyword>
<evidence type="ECO:0000259" key="9">
    <source>
        <dbReference type="Pfam" id="PF01259"/>
    </source>
</evidence>